<reference evidence="2 3" key="1">
    <citation type="submission" date="2021-02" db="EMBL/GenBank/DDBJ databases">
        <title>Plant Genome Project.</title>
        <authorList>
            <person name="Zhang R.-G."/>
        </authorList>
    </citation>
    <scope>NUCLEOTIDE SEQUENCE [LARGE SCALE GENOMIC DNA]</scope>
    <source>
        <tissue evidence="2">Leaves</tissue>
    </source>
</reference>
<evidence type="ECO:0000313" key="3">
    <source>
        <dbReference type="Proteomes" id="UP000827721"/>
    </source>
</evidence>
<gene>
    <name evidence="2" type="ORF">JRO89_XS01G0225000</name>
</gene>
<comment type="caution">
    <text evidence="2">The sequence shown here is derived from an EMBL/GenBank/DDBJ whole genome shotgun (WGS) entry which is preliminary data.</text>
</comment>
<organism evidence="2 3">
    <name type="scientific">Xanthoceras sorbifolium</name>
    <dbReference type="NCBI Taxonomy" id="99658"/>
    <lineage>
        <taxon>Eukaryota</taxon>
        <taxon>Viridiplantae</taxon>
        <taxon>Streptophyta</taxon>
        <taxon>Embryophyta</taxon>
        <taxon>Tracheophyta</taxon>
        <taxon>Spermatophyta</taxon>
        <taxon>Magnoliopsida</taxon>
        <taxon>eudicotyledons</taxon>
        <taxon>Gunneridae</taxon>
        <taxon>Pentapetalae</taxon>
        <taxon>rosids</taxon>
        <taxon>malvids</taxon>
        <taxon>Sapindales</taxon>
        <taxon>Sapindaceae</taxon>
        <taxon>Xanthoceroideae</taxon>
        <taxon>Xanthoceras</taxon>
    </lineage>
</organism>
<proteinExistence type="predicted"/>
<dbReference type="Pfam" id="PF03478">
    <property type="entry name" value="Beta-prop_KIB1-4"/>
    <property type="match status" value="1"/>
</dbReference>
<dbReference type="SUPFAM" id="SSF81383">
    <property type="entry name" value="F-box domain"/>
    <property type="match status" value="1"/>
</dbReference>
<keyword evidence="3" id="KW-1185">Reference proteome</keyword>
<accession>A0ABQ8ILB4</accession>
<name>A0ABQ8ILB4_9ROSI</name>
<dbReference type="Proteomes" id="UP000827721">
    <property type="component" value="Unassembled WGS sequence"/>
</dbReference>
<evidence type="ECO:0000313" key="2">
    <source>
        <dbReference type="EMBL" id="KAH7577229.1"/>
    </source>
</evidence>
<dbReference type="EMBL" id="JAFEMO010000001">
    <property type="protein sequence ID" value="KAH7577229.1"/>
    <property type="molecule type" value="Genomic_DNA"/>
</dbReference>
<protein>
    <recommendedName>
        <fullName evidence="1">F-box domain-containing protein</fullName>
    </recommendedName>
</protein>
<dbReference type="InterPro" id="IPR001810">
    <property type="entry name" value="F-box_dom"/>
</dbReference>
<sequence length="352" mass="40970">MKKRKSKTGDDRRPWEDLPIELLDIVSSHMTIPDYLSFGRACHSWRSYFLDSNKRFTASRPPLVCYISAWDVNSCFFHDITDGNSYEATLPDFTCKFCIGVSCGYIIMGEFFSDLWFTNPVTGYQHLFSSMPQSDYCMYRSDRFILASTGPNQDILIVLLCRKHYSVWYRRSTDMQWSSYSFVDKPWVVDMVVFNSRVVVITNMYQIGILSLRSSDVRFLEFRGTPRGCFNPRFVTSNEQLYVVDFLPSVWLEVYKVDFSIMEWVKVDNIGDQALFLGDMMGTGMSSTTRWGGRSNCVYYLSLATDQCYVYSWTGAYVDSIQITGEDRVATARLKCWYFIDQAHNMYYVSDE</sequence>
<evidence type="ECO:0000259" key="1">
    <source>
        <dbReference type="SMART" id="SM00256"/>
    </source>
</evidence>
<dbReference type="SMART" id="SM00256">
    <property type="entry name" value="FBOX"/>
    <property type="match status" value="1"/>
</dbReference>
<feature type="domain" description="F-box" evidence="1">
    <location>
        <begin position="18"/>
        <end position="58"/>
    </location>
</feature>
<dbReference type="InterPro" id="IPR005174">
    <property type="entry name" value="KIB1-4_b-propeller"/>
</dbReference>
<dbReference type="PANTHER" id="PTHR45463">
    <property type="entry name" value="OS09G0392200 PROTEIN"/>
    <property type="match status" value="1"/>
</dbReference>
<dbReference type="PANTHER" id="PTHR45463:SF8">
    <property type="entry name" value="OS09G0392200 PROTEIN"/>
    <property type="match status" value="1"/>
</dbReference>
<dbReference type="CDD" id="cd09917">
    <property type="entry name" value="F-box_SF"/>
    <property type="match status" value="1"/>
</dbReference>
<dbReference type="InterPro" id="IPR036047">
    <property type="entry name" value="F-box-like_dom_sf"/>
</dbReference>
<dbReference type="Pfam" id="PF00646">
    <property type="entry name" value="F-box"/>
    <property type="match status" value="1"/>
</dbReference>